<name>Q18739_CAEEL</name>
<dbReference type="SUPFAM" id="SSF56112">
    <property type="entry name" value="Protein kinase-like (PK-like)"/>
    <property type="match status" value="1"/>
</dbReference>
<dbReference type="AlphaFoldDB" id="Q18739"/>
<evidence type="ECO:0007829" key="5">
    <source>
        <dbReference type="PeptideAtlas" id="Q18739"/>
    </source>
</evidence>
<keyword evidence="3" id="KW-1185">Reference proteome</keyword>
<dbReference type="eggNOG" id="ENOG502ST3J">
    <property type="taxonomic scope" value="Eukaryota"/>
</dbReference>
<dbReference type="InterPro" id="IPR004119">
    <property type="entry name" value="EcKL"/>
</dbReference>
<dbReference type="FunCoup" id="Q18739">
    <property type="interactions" value="1"/>
</dbReference>
<dbReference type="KEGG" id="cel:CELE_C50F4.1"/>
<keyword evidence="5" id="KW-1267">Proteomics identification</keyword>
<dbReference type="AGR" id="WB:WBGene00008229"/>
<dbReference type="Bgee" id="WBGene00008229">
    <property type="expression patterns" value="Expressed in larva and 4 other cell types or tissues"/>
</dbReference>
<dbReference type="EMBL" id="BX284605">
    <property type="protein sequence ID" value="CAA94736.2"/>
    <property type="molecule type" value="Genomic_DNA"/>
</dbReference>
<dbReference type="Proteomes" id="UP000001940">
    <property type="component" value="Chromosome V"/>
</dbReference>
<dbReference type="GeneID" id="179333"/>
<dbReference type="PaxDb" id="6239-C50F4.1.2"/>
<evidence type="ECO:0000313" key="3">
    <source>
        <dbReference type="Proteomes" id="UP000001940"/>
    </source>
</evidence>
<dbReference type="InterPro" id="IPR011009">
    <property type="entry name" value="Kinase-like_dom_sf"/>
</dbReference>
<dbReference type="RefSeq" id="NP_505455.1">
    <property type="nucleotide sequence ID" value="NM_073054.8"/>
</dbReference>
<organism evidence="2 3">
    <name type="scientific">Caenorhabditis elegans</name>
    <dbReference type="NCBI Taxonomy" id="6239"/>
    <lineage>
        <taxon>Eukaryota</taxon>
        <taxon>Metazoa</taxon>
        <taxon>Ecdysozoa</taxon>
        <taxon>Nematoda</taxon>
        <taxon>Chromadorea</taxon>
        <taxon>Rhabditida</taxon>
        <taxon>Rhabditina</taxon>
        <taxon>Rhabditomorpha</taxon>
        <taxon>Rhabditoidea</taxon>
        <taxon>Rhabditidae</taxon>
        <taxon>Peloderinae</taxon>
        <taxon>Caenorhabditis</taxon>
    </lineage>
</organism>
<sequence length="362" mass="41611">MFITALIAKELGLSRVKELNPTVTINGVTTVELETAEGLFRVHLVRDDQDVIVKLEEGSKLAAYYNSLFWHEISTFEKIPIPSAHFNRSFVVTEDENKHSVYVTQFLKKGSVRTKLGLPELEQVASQIAKLHAVNSKTINKQFSLNVQENYGNIISFKKKIQKELIEVLETAVTTTEVADYFMNPSSVIEKVGILTHYLEDWKDEDADEKEKHNVIAHGRLTAEICRFDEDGNLVEITEWENIHLGNPVEDLANLIVSSADVDIRRKKFMKIFQVYFYALVDYYPPKYQLHDLKRWFQEYQPTVLINGIESLLFTLSEGSDDVKQDAARRWETALNDTVDFLTGNYISDNEHPFLSQKENDD</sequence>
<dbReference type="STRING" id="6239.C50F4.1.2"/>
<dbReference type="PANTHER" id="PTHR23020:SF21">
    <property type="entry name" value="CHK KINASE-LIKE DOMAIN-CONTAINING PROTEIN"/>
    <property type="match status" value="1"/>
</dbReference>
<dbReference type="Gene3D" id="3.90.1200.10">
    <property type="match status" value="1"/>
</dbReference>
<dbReference type="OrthoDB" id="190089at2759"/>
<dbReference type="InterPro" id="IPR015897">
    <property type="entry name" value="CHK_kinase-like"/>
</dbReference>
<dbReference type="PeptideAtlas" id="Q18739"/>
<dbReference type="IntAct" id="Q18739">
    <property type="interactions" value="17"/>
</dbReference>
<proteinExistence type="evidence at protein level"/>
<gene>
    <name evidence="2 4" type="ORF">C50F4.1</name>
    <name evidence="2" type="ORF">CELE_C50F4.1</name>
</gene>
<dbReference type="PANTHER" id="PTHR23020">
    <property type="entry name" value="UNCHARACTERIZED NUCLEAR HORMONE RECEPTOR-RELATED"/>
    <property type="match status" value="1"/>
</dbReference>
<dbReference type="Pfam" id="PF02958">
    <property type="entry name" value="EcKL"/>
    <property type="match status" value="1"/>
</dbReference>
<dbReference type="UCSC" id="C50F4.1.1">
    <property type="organism name" value="c. elegans"/>
</dbReference>
<dbReference type="CTD" id="179333"/>
<accession>Q18739</accession>
<evidence type="ECO:0000313" key="4">
    <source>
        <dbReference type="WormBase" id="C50F4.1"/>
    </source>
</evidence>
<dbReference type="OMA" id="ITEWENI"/>
<dbReference type="WormBase" id="C50F4.1">
    <property type="protein sequence ID" value="CE26799"/>
    <property type="gene ID" value="WBGene00008229"/>
</dbReference>
<dbReference type="PIR" id="T20108">
    <property type="entry name" value="T20108"/>
</dbReference>
<dbReference type="HOGENOM" id="CLU_765557_0_0_1"/>
<dbReference type="SMART" id="SM00587">
    <property type="entry name" value="CHK"/>
    <property type="match status" value="1"/>
</dbReference>
<protein>
    <submittedName>
        <fullName evidence="2">CHK kinase-like domain-containing protein</fullName>
    </submittedName>
</protein>
<evidence type="ECO:0000313" key="2">
    <source>
        <dbReference type="EMBL" id="CAA94736.2"/>
    </source>
</evidence>
<feature type="domain" description="CHK kinase-like" evidence="1">
    <location>
        <begin position="101"/>
        <end position="286"/>
    </location>
</feature>
<dbReference type="InParanoid" id="Q18739"/>
<reference evidence="2 3" key="1">
    <citation type="journal article" date="1998" name="Science">
        <title>Genome sequence of the nematode C. elegans: a platform for investigating biology.</title>
        <authorList>
            <consortium name="The C. elegans sequencing consortium"/>
            <person name="Sulson J.E."/>
            <person name="Waterston R."/>
        </authorList>
    </citation>
    <scope>NUCLEOTIDE SEQUENCE [LARGE SCALE GENOMIC DNA]</scope>
    <source>
        <strain evidence="2 3">Bristol N2</strain>
    </source>
</reference>
<evidence type="ECO:0000259" key="1">
    <source>
        <dbReference type="SMART" id="SM00587"/>
    </source>
</evidence>
<dbReference type="InterPro" id="IPR052961">
    <property type="entry name" value="Oxido-Kinase-like_Enzymes"/>
</dbReference>